<dbReference type="AlphaFoldDB" id="A0A5E4FLA3"/>
<name>A0A5E4FLA3_PRUDU</name>
<protein>
    <submittedName>
        <fullName evidence="1">Uncharacterized protein</fullName>
    </submittedName>
</protein>
<proteinExistence type="predicted"/>
<evidence type="ECO:0000313" key="1">
    <source>
        <dbReference type="EMBL" id="VVA28853.1"/>
    </source>
</evidence>
<dbReference type="InParanoid" id="A0A5E4FLA3"/>
<feature type="non-terminal residue" evidence="1">
    <location>
        <position position="1"/>
    </location>
</feature>
<dbReference type="Gramene" id="VVA28853">
    <property type="protein sequence ID" value="VVA28853"/>
    <property type="gene ID" value="Prudul26B035944"/>
</dbReference>
<reference evidence="2" key="1">
    <citation type="journal article" date="2020" name="Plant J.">
        <title>Transposons played a major role in the diversification between the closely related almond and peach genomes: results from the almond genome sequence.</title>
        <authorList>
            <person name="Alioto T."/>
            <person name="Alexiou K.G."/>
            <person name="Bardil A."/>
            <person name="Barteri F."/>
            <person name="Castanera R."/>
            <person name="Cruz F."/>
            <person name="Dhingra A."/>
            <person name="Duval H."/>
            <person name="Fernandez I Marti A."/>
            <person name="Frias L."/>
            <person name="Galan B."/>
            <person name="Garcia J.L."/>
            <person name="Howad W."/>
            <person name="Gomez-Garrido J."/>
            <person name="Gut M."/>
            <person name="Julca I."/>
            <person name="Morata J."/>
            <person name="Puigdomenech P."/>
            <person name="Ribeca P."/>
            <person name="Rubio Cabetas M.J."/>
            <person name="Vlasova A."/>
            <person name="Wirthensohn M."/>
            <person name="Garcia-Mas J."/>
            <person name="Gabaldon T."/>
            <person name="Casacuberta J.M."/>
            <person name="Arus P."/>
        </authorList>
    </citation>
    <scope>NUCLEOTIDE SEQUENCE [LARGE SCALE GENOMIC DNA]</scope>
    <source>
        <strain evidence="2">cv. Texas</strain>
    </source>
</reference>
<sequence>YWQARALYFIGYEDVYEGKYVMKLGGCEGILGDQISVKKFGNFVEFSALMYVLQEGVDYTRSNNQELPSMLRVYPLFSMDKEPFPDVSISLLPTSISNHWPHLLDCGGLHKGKAQFNLIEYVN</sequence>
<accession>A0A5E4FLA3</accession>
<dbReference type="EMBL" id="CABIKO010000151">
    <property type="protein sequence ID" value="VVA28853.1"/>
    <property type="molecule type" value="Genomic_DNA"/>
</dbReference>
<dbReference type="Proteomes" id="UP000327085">
    <property type="component" value="Chromosome 4"/>
</dbReference>
<gene>
    <name evidence="1" type="ORF">ALMOND_2B035944</name>
</gene>
<evidence type="ECO:0000313" key="2">
    <source>
        <dbReference type="Proteomes" id="UP000327085"/>
    </source>
</evidence>
<organism evidence="1 2">
    <name type="scientific">Prunus dulcis</name>
    <name type="common">Almond</name>
    <name type="synonym">Amygdalus dulcis</name>
    <dbReference type="NCBI Taxonomy" id="3755"/>
    <lineage>
        <taxon>Eukaryota</taxon>
        <taxon>Viridiplantae</taxon>
        <taxon>Streptophyta</taxon>
        <taxon>Embryophyta</taxon>
        <taxon>Tracheophyta</taxon>
        <taxon>Spermatophyta</taxon>
        <taxon>Magnoliopsida</taxon>
        <taxon>eudicotyledons</taxon>
        <taxon>Gunneridae</taxon>
        <taxon>Pentapetalae</taxon>
        <taxon>rosids</taxon>
        <taxon>fabids</taxon>
        <taxon>Rosales</taxon>
        <taxon>Rosaceae</taxon>
        <taxon>Amygdaloideae</taxon>
        <taxon>Amygdaleae</taxon>
        <taxon>Prunus</taxon>
    </lineage>
</organism>